<gene>
    <name evidence="14" type="ORF">WN48_10778</name>
</gene>
<dbReference type="InterPro" id="IPR022761">
    <property type="entry name" value="Fumarate_lyase_N"/>
</dbReference>
<dbReference type="FunFam" id="1.10.40.30:FF:000005">
    <property type="entry name" value="Adenylosuccinate lyase"/>
    <property type="match status" value="1"/>
</dbReference>
<evidence type="ECO:0000256" key="3">
    <source>
        <dbReference type="ARBA" id="ARBA00004734"/>
    </source>
</evidence>
<dbReference type="NCBIfam" id="TIGR00928">
    <property type="entry name" value="purB"/>
    <property type="match status" value="1"/>
</dbReference>
<evidence type="ECO:0000256" key="12">
    <source>
        <dbReference type="RuleBase" id="RU361172"/>
    </source>
</evidence>
<evidence type="ECO:0000259" key="13">
    <source>
        <dbReference type="SMART" id="SM00998"/>
    </source>
</evidence>
<dbReference type="InterPro" id="IPR020557">
    <property type="entry name" value="Fumarate_lyase_CS"/>
</dbReference>
<dbReference type="PROSITE" id="PS00163">
    <property type="entry name" value="FUMARATE_LYASES"/>
    <property type="match status" value="1"/>
</dbReference>
<dbReference type="PRINTS" id="PR00145">
    <property type="entry name" value="ARGSUCLYASE"/>
</dbReference>
<name>A0A310S8W6_9HYME</name>
<dbReference type="Pfam" id="PF10397">
    <property type="entry name" value="ADSL_C"/>
    <property type="match status" value="1"/>
</dbReference>
<dbReference type="EMBL" id="KQ768478">
    <property type="protein sequence ID" value="OAD53148.1"/>
    <property type="molecule type" value="Genomic_DNA"/>
</dbReference>
<dbReference type="Pfam" id="PF00206">
    <property type="entry name" value="Lyase_1"/>
    <property type="match status" value="1"/>
</dbReference>
<dbReference type="OrthoDB" id="406045at2759"/>
<comment type="pathway">
    <text evidence="2 12">Purine metabolism; IMP biosynthesis via de novo pathway; 5-amino-1-(5-phospho-D-ribosyl)imidazole-4-carboxamide from 5-amino-1-(5-phospho-D-ribosyl)imidazole-4-carboxylate: step 2/2.</text>
</comment>
<dbReference type="PRINTS" id="PR00149">
    <property type="entry name" value="FUMRATELYASE"/>
</dbReference>
<evidence type="ECO:0000256" key="10">
    <source>
        <dbReference type="ARBA" id="ARBA00030717"/>
    </source>
</evidence>
<comment type="subunit">
    <text evidence="5">Homotetramer. Residues from neighboring subunits contribute catalytic and substrate-binding residues to each active site.</text>
</comment>
<dbReference type="InterPro" id="IPR004769">
    <property type="entry name" value="Pur_lyase"/>
</dbReference>
<dbReference type="Gene3D" id="1.10.275.60">
    <property type="match status" value="1"/>
</dbReference>
<evidence type="ECO:0000256" key="6">
    <source>
        <dbReference type="ARBA" id="ARBA00012339"/>
    </source>
</evidence>
<dbReference type="GO" id="GO:0006189">
    <property type="term" value="P:'de novo' IMP biosynthetic process"/>
    <property type="evidence" value="ECO:0007669"/>
    <property type="project" value="UniProtKB-UniPathway"/>
</dbReference>
<dbReference type="CDD" id="cd03302">
    <property type="entry name" value="Adenylsuccinate_lyase_2"/>
    <property type="match status" value="1"/>
</dbReference>
<evidence type="ECO:0000256" key="1">
    <source>
        <dbReference type="ARBA" id="ARBA00000598"/>
    </source>
</evidence>
<dbReference type="UniPathway" id="UPA00074">
    <property type="reaction ID" value="UER00132"/>
</dbReference>
<evidence type="ECO:0000256" key="5">
    <source>
        <dbReference type="ARBA" id="ARBA00011668"/>
    </source>
</evidence>
<dbReference type="AlphaFoldDB" id="A0A310S8W6"/>
<keyword evidence="15" id="KW-1185">Reference proteome</keyword>
<evidence type="ECO:0000256" key="7">
    <source>
        <dbReference type="ARBA" id="ARBA00017058"/>
    </source>
</evidence>
<dbReference type="InterPro" id="IPR019468">
    <property type="entry name" value="AdenyloSucc_lyase_C"/>
</dbReference>
<comment type="pathway">
    <text evidence="3 12">Purine metabolism; AMP biosynthesis via de novo pathway; AMP from IMP: step 2/2.</text>
</comment>
<proteinExistence type="inferred from homology"/>
<dbReference type="SMART" id="SM00998">
    <property type="entry name" value="ADSL_C"/>
    <property type="match status" value="1"/>
</dbReference>
<dbReference type="GO" id="GO:0005829">
    <property type="term" value="C:cytosol"/>
    <property type="evidence" value="ECO:0007669"/>
    <property type="project" value="TreeGrafter"/>
</dbReference>
<evidence type="ECO:0000256" key="11">
    <source>
        <dbReference type="ARBA" id="ARBA00047513"/>
    </source>
</evidence>
<sequence length="505" mass="56877">MKNPTRTPDATISASAFLSSFKFHVPPTPRNSPLYPVRYRIRIMRTFITIPATLSIDTMLKTFDANSSRCEQELGLSITPEQISEMEAHVNDIDFEAAAREEKATRHDVMAHVHVFGNQCPKAAPIIHLGTTSCYVGDNTDLIILREGFDILLPKLANVLSRLTKFAMEHRDLPTLGFTHLQPAQLTTVGKRATLWLHDLLMDERALRRARNDLKFRGVKGTTGTQASFLQLFNGDGEKVKQLDRLVTKMAGFEKYYSVTGQTYSRKVDVECLNVLSSLGSTVHKFCSDIRLLANMKEMEEPFESTQIGSSAMPYKRNPMRSERCCSIARHLMTLANNALQTAAIQWMERTLDDSAIRRLTLSEAFLSADVILMTLQNITEGMVVYPKVIARHIEQELPFMTAENIIMAMVKAGGDRQVCHEKIRVLSQEAGAQVKLHGKDNDLVERIKKDSYFAPILNQLNDLLNPHTFIGRAPEQVVEFVEEEVNPVLENYKGLLGRSVDLNI</sequence>
<accession>A0A310S8W6</accession>
<dbReference type="GO" id="GO:0004018">
    <property type="term" value="F:N6-(1,2-dicarboxyethyl)AMP AMP-lyase (fumarate-forming) activity"/>
    <property type="evidence" value="ECO:0007669"/>
    <property type="project" value="InterPro"/>
</dbReference>
<dbReference type="InterPro" id="IPR000362">
    <property type="entry name" value="Fumarate_lyase_fam"/>
</dbReference>
<dbReference type="GO" id="GO:0070626">
    <property type="term" value="F:(S)-2-(5-amino-1-(5-phospho-D-ribosyl)imidazole-4-carboxamido) succinate lyase (fumarate-forming) activity"/>
    <property type="evidence" value="ECO:0007669"/>
    <property type="project" value="TreeGrafter"/>
</dbReference>
<dbReference type="SUPFAM" id="SSF48557">
    <property type="entry name" value="L-aspartase-like"/>
    <property type="match status" value="1"/>
</dbReference>
<keyword evidence="8 12" id="KW-0658">Purine biosynthesis</keyword>
<dbReference type="Gene3D" id="1.20.200.10">
    <property type="entry name" value="Fumarase/aspartase (Central domain)"/>
    <property type="match status" value="1"/>
</dbReference>
<dbReference type="UniPathway" id="UPA00075">
    <property type="reaction ID" value="UER00336"/>
</dbReference>
<dbReference type="InterPro" id="IPR008948">
    <property type="entry name" value="L-Aspartase-like"/>
</dbReference>
<evidence type="ECO:0000313" key="15">
    <source>
        <dbReference type="Proteomes" id="UP000250275"/>
    </source>
</evidence>
<dbReference type="EC" id="4.3.2.2" evidence="6 12"/>
<comment type="similarity">
    <text evidence="4 12">Belongs to the lyase 1 family. Adenylosuccinate lyase subfamily.</text>
</comment>
<dbReference type="GO" id="GO:0044208">
    <property type="term" value="P:'de novo' AMP biosynthetic process"/>
    <property type="evidence" value="ECO:0007669"/>
    <property type="project" value="UniProtKB-UniPathway"/>
</dbReference>
<reference evidence="14 15" key="1">
    <citation type="submission" date="2015-07" db="EMBL/GenBank/DDBJ databases">
        <title>The genome of Eufriesea mexicana.</title>
        <authorList>
            <person name="Pan H."/>
            <person name="Kapheim K."/>
        </authorList>
    </citation>
    <scope>NUCLEOTIDE SEQUENCE [LARGE SCALE GENOMIC DNA]</scope>
    <source>
        <strain evidence="14">0111107269</strain>
        <tissue evidence="14">Whole body</tissue>
    </source>
</reference>
<evidence type="ECO:0000256" key="8">
    <source>
        <dbReference type="ARBA" id="ARBA00022755"/>
    </source>
</evidence>
<dbReference type="Gene3D" id="1.10.40.30">
    <property type="entry name" value="Fumarase/aspartase (C-terminal domain)"/>
    <property type="match status" value="1"/>
</dbReference>
<evidence type="ECO:0000256" key="2">
    <source>
        <dbReference type="ARBA" id="ARBA00004706"/>
    </source>
</evidence>
<dbReference type="PANTHER" id="PTHR43172:SF1">
    <property type="entry name" value="ADENYLOSUCCINATE LYASE"/>
    <property type="match status" value="1"/>
</dbReference>
<organism evidence="14 15">
    <name type="scientific">Eufriesea mexicana</name>
    <dbReference type="NCBI Taxonomy" id="516756"/>
    <lineage>
        <taxon>Eukaryota</taxon>
        <taxon>Metazoa</taxon>
        <taxon>Ecdysozoa</taxon>
        <taxon>Arthropoda</taxon>
        <taxon>Hexapoda</taxon>
        <taxon>Insecta</taxon>
        <taxon>Pterygota</taxon>
        <taxon>Neoptera</taxon>
        <taxon>Endopterygota</taxon>
        <taxon>Hymenoptera</taxon>
        <taxon>Apocrita</taxon>
        <taxon>Aculeata</taxon>
        <taxon>Apoidea</taxon>
        <taxon>Anthophila</taxon>
        <taxon>Apidae</taxon>
        <taxon>Eufriesea</taxon>
    </lineage>
</organism>
<evidence type="ECO:0000256" key="9">
    <source>
        <dbReference type="ARBA" id="ARBA00023239"/>
    </source>
</evidence>
<keyword evidence="9 12" id="KW-0456">Lyase</keyword>
<protein>
    <recommendedName>
        <fullName evidence="7 12">Adenylosuccinate lyase</fullName>
        <shortName evidence="12">ASL</shortName>
        <ecNumber evidence="6 12">4.3.2.2</ecNumber>
    </recommendedName>
    <alternativeName>
        <fullName evidence="10 12">Adenylosuccinase</fullName>
    </alternativeName>
</protein>
<comment type="catalytic activity">
    <reaction evidence="11 12">
        <text>N(6)-(1,2-dicarboxyethyl)-AMP = fumarate + AMP</text>
        <dbReference type="Rhea" id="RHEA:16853"/>
        <dbReference type="ChEBI" id="CHEBI:29806"/>
        <dbReference type="ChEBI" id="CHEBI:57567"/>
        <dbReference type="ChEBI" id="CHEBI:456215"/>
        <dbReference type="EC" id="4.3.2.2"/>
    </reaction>
</comment>
<dbReference type="PANTHER" id="PTHR43172">
    <property type="entry name" value="ADENYLOSUCCINATE LYASE"/>
    <property type="match status" value="1"/>
</dbReference>
<evidence type="ECO:0000313" key="14">
    <source>
        <dbReference type="EMBL" id="OAD53148.1"/>
    </source>
</evidence>
<comment type="catalytic activity">
    <reaction evidence="1 12">
        <text>(2S)-2-[5-amino-1-(5-phospho-beta-D-ribosyl)imidazole-4-carboxamido]succinate = 5-amino-1-(5-phospho-beta-D-ribosyl)imidazole-4-carboxamide + fumarate</text>
        <dbReference type="Rhea" id="RHEA:23920"/>
        <dbReference type="ChEBI" id="CHEBI:29806"/>
        <dbReference type="ChEBI" id="CHEBI:58443"/>
        <dbReference type="ChEBI" id="CHEBI:58475"/>
        <dbReference type="EC" id="4.3.2.2"/>
    </reaction>
</comment>
<evidence type="ECO:0000256" key="4">
    <source>
        <dbReference type="ARBA" id="ARBA00008273"/>
    </source>
</evidence>
<dbReference type="Proteomes" id="UP000250275">
    <property type="component" value="Unassembled WGS sequence"/>
</dbReference>
<feature type="domain" description="Adenylosuccinate lyase C-terminal" evidence="13">
    <location>
        <begin position="398"/>
        <end position="482"/>
    </location>
</feature>